<dbReference type="EC" id="2.4.2.14" evidence="7"/>
<dbReference type="AlphaFoldDB" id="A0A5M9QNW6"/>
<evidence type="ECO:0000256" key="10">
    <source>
        <dbReference type="PIRSR" id="PIRSR000485-2"/>
    </source>
</evidence>
<dbReference type="PROSITE" id="PS51278">
    <property type="entry name" value="GATASE_TYPE_2"/>
    <property type="match status" value="1"/>
</dbReference>
<dbReference type="GO" id="GO:0004044">
    <property type="term" value="F:amidophosphoribosyltransferase activity"/>
    <property type="evidence" value="ECO:0007669"/>
    <property type="project" value="UniProtKB-UniRule"/>
</dbReference>
<dbReference type="Pfam" id="PF13537">
    <property type="entry name" value="GATase_7"/>
    <property type="match status" value="1"/>
</dbReference>
<evidence type="ECO:0000256" key="4">
    <source>
        <dbReference type="ARBA" id="ARBA00022679"/>
    </source>
</evidence>
<evidence type="ECO:0000256" key="8">
    <source>
        <dbReference type="PIRNR" id="PIRNR000485"/>
    </source>
</evidence>
<evidence type="ECO:0000256" key="1">
    <source>
        <dbReference type="ARBA" id="ARBA00005209"/>
    </source>
</evidence>
<protein>
    <recommendedName>
        <fullName evidence="7">Amidophosphoribosyltransferase</fullName>
        <shortName evidence="7">ATase</shortName>
        <ecNumber evidence="7">2.4.2.14</ecNumber>
    </recommendedName>
    <alternativeName>
        <fullName evidence="7">Glutamine phosphoribosylpyrophosphate amidotransferase</fullName>
        <shortName evidence="7">GPATase</shortName>
    </alternativeName>
</protein>
<gene>
    <name evidence="7" type="primary">purF</name>
    <name evidence="13" type="ORF">F4V45_06760</name>
</gene>
<dbReference type="NCBIfam" id="TIGR01134">
    <property type="entry name" value="purF"/>
    <property type="match status" value="1"/>
</dbReference>
<feature type="binding site" evidence="7 10">
    <location>
        <position position="323"/>
    </location>
    <ligand>
        <name>Mg(2+)</name>
        <dbReference type="ChEBI" id="CHEBI:18420"/>
    </ligand>
</feature>
<dbReference type="GO" id="GO:0000287">
    <property type="term" value="F:magnesium ion binding"/>
    <property type="evidence" value="ECO:0007669"/>
    <property type="project" value="UniProtKB-UniRule"/>
</dbReference>
<evidence type="ECO:0000259" key="12">
    <source>
        <dbReference type="PROSITE" id="PS51278"/>
    </source>
</evidence>
<keyword evidence="7" id="KW-0004">4Fe-4S</keyword>
<dbReference type="SUPFAM" id="SSF56235">
    <property type="entry name" value="N-terminal nucleophile aminohydrolases (Ntn hydrolases)"/>
    <property type="match status" value="1"/>
</dbReference>
<keyword evidence="7 11" id="KW-0408">Iron</keyword>
<evidence type="ECO:0000256" key="6">
    <source>
        <dbReference type="ARBA" id="ARBA00022962"/>
    </source>
</evidence>
<feature type="active site" description="Nucleophile" evidence="7 9">
    <location>
        <position position="34"/>
    </location>
</feature>
<evidence type="ECO:0000313" key="14">
    <source>
        <dbReference type="Proteomes" id="UP000323707"/>
    </source>
</evidence>
<dbReference type="InterPro" id="IPR035584">
    <property type="entry name" value="PurF_N"/>
</dbReference>
<name>A0A5M9QNW6_9HELI</name>
<dbReference type="PIRSF" id="PIRSF000485">
    <property type="entry name" value="Amd_phspho_trans"/>
    <property type="match status" value="1"/>
</dbReference>
<dbReference type="HAMAP" id="MF_01931">
    <property type="entry name" value="PurF"/>
    <property type="match status" value="1"/>
</dbReference>
<dbReference type="InterPro" id="IPR000836">
    <property type="entry name" value="PRTase_dom"/>
</dbReference>
<dbReference type="CDD" id="cd00715">
    <property type="entry name" value="GPATase_N"/>
    <property type="match status" value="1"/>
</dbReference>
<keyword evidence="5 7" id="KW-0658">Purine biosynthesis</keyword>
<comment type="caution">
    <text evidence="13">The sequence shown here is derived from an EMBL/GenBank/DDBJ whole genome shotgun (WGS) entry which is preliminary data.</text>
</comment>
<evidence type="ECO:0000313" key="13">
    <source>
        <dbReference type="EMBL" id="KAA8708615.1"/>
    </source>
</evidence>
<evidence type="ECO:0000256" key="2">
    <source>
        <dbReference type="ARBA" id="ARBA00010138"/>
    </source>
</evidence>
<dbReference type="Gene3D" id="3.40.50.2020">
    <property type="match status" value="1"/>
</dbReference>
<keyword evidence="7 10" id="KW-0479">Metal-binding</keyword>
<reference evidence="13 14" key="1">
    <citation type="submission" date="2019-09" db="EMBL/GenBank/DDBJ databases">
        <title>Draft genome sequence of various Type strains from the CCUG.</title>
        <authorList>
            <person name="Pineiro-Iglesias B."/>
            <person name="Tunovic T."/>
            <person name="Unosson C."/>
            <person name="Inganas E."/>
            <person name="Ohlen M."/>
            <person name="Cardew S."/>
            <person name="Jensie-Markopoulos S."/>
            <person name="Salva-Serra F."/>
            <person name="Jaen-Luchoro D."/>
            <person name="Karlsson R."/>
            <person name="Svensson-Stadler L."/>
            <person name="Chun J."/>
            <person name="Moore E."/>
        </authorList>
    </citation>
    <scope>NUCLEOTIDE SEQUENCE [LARGE SCALE GENOMIC DNA]</scope>
    <source>
        <strain evidence="13 14">CCUG 32756T</strain>
    </source>
</reference>
<dbReference type="InterPro" id="IPR029055">
    <property type="entry name" value="Ntn_hydrolases_N"/>
</dbReference>
<dbReference type="GO" id="GO:0006189">
    <property type="term" value="P:'de novo' IMP biosynthetic process"/>
    <property type="evidence" value="ECO:0007669"/>
    <property type="project" value="UniProtKB-UniRule"/>
</dbReference>
<dbReference type="RefSeq" id="WP_150337609.1">
    <property type="nucleotide sequence ID" value="NZ_JAERIX010000008.1"/>
</dbReference>
<comment type="catalytic activity">
    <reaction evidence="7 8">
        <text>5-phospho-beta-D-ribosylamine + L-glutamate + diphosphate = 5-phospho-alpha-D-ribose 1-diphosphate + L-glutamine + H2O</text>
        <dbReference type="Rhea" id="RHEA:14905"/>
        <dbReference type="ChEBI" id="CHEBI:15377"/>
        <dbReference type="ChEBI" id="CHEBI:29985"/>
        <dbReference type="ChEBI" id="CHEBI:33019"/>
        <dbReference type="ChEBI" id="CHEBI:58017"/>
        <dbReference type="ChEBI" id="CHEBI:58359"/>
        <dbReference type="ChEBI" id="CHEBI:58681"/>
        <dbReference type="EC" id="2.4.2.14"/>
    </reaction>
</comment>
<sequence length="495" mass="54599">MPSSTYTPIESSTCSTKPKALESSQAQSLWREKCAVVGVYNAPNANVLAYYGLFAMQHRGQEASGIATSNTQKIAIYKKNGLVTQVFEPEILANLVGFSAIGHNRYSTAGEESINECQPIFARYSLGEIAIAHNGNLTNANTIRESLTKEGSIFQSYLDTEVLIHLIAKSQKSTLSERIIESICQIDGAFALVILSRTKMFAIRDPYGLRPLSLGIIENDDGTQGYIVASETSAFDLVGARFVRDVEPGEMLVFDKQATNPTYKSYRYKAPTPFPCVFEYVYFSRPDSVVFSRNVYEVRKNLGKQLAREHTLKADMVIPVPDSGVAAALGYAKESGIDFELGIIRNHYVGRTFIEPTQQARELKVKLKLNPIAGLIKDKDIIVIDDSVVRGTTSKQIIKILRQAGARKIYLLVSAPPTIAPCYYGVDTPEKEQLICASHSLKEVQSFIGADYLGFLSLEGLRKSIESSAPITQAQEKLSYCQACFDGCYVDSIHK</sequence>
<feature type="binding site" evidence="7 11">
    <location>
        <position position="422"/>
    </location>
    <ligand>
        <name>[4Fe-4S] cluster</name>
        <dbReference type="ChEBI" id="CHEBI:49883"/>
    </ligand>
</feature>
<dbReference type="InterPro" id="IPR005854">
    <property type="entry name" value="PurF"/>
</dbReference>
<comment type="pathway">
    <text evidence="1 7 8">Purine metabolism; IMP biosynthesis via de novo pathway; N(1)-(5-phospho-D-ribosyl)glycinamide from 5-phospho-alpha-D-ribose 1-diphosphate: step 1/2.</text>
</comment>
<feature type="binding site" evidence="7 11">
    <location>
        <position position="276"/>
    </location>
    <ligand>
        <name>[4Fe-4S] cluster</name>
        <dbReference type="ChEBI" id="CHEBI:49883"/>
    </ligand>
</feature>
<dbReference type="GO" id="GO:0051539">
    <property type="term" value="F:4 iron, 4 sulfur cluster binding"/>
    <property type="evidence" value="ECO:0007669"/>
    <property type="project" value="UniProtKB-KW"/>
</dbReference>
<dbReference type="Gene3D" id="3.60.20.10">
    <property type="entry name" value="Glutamine Phosphoribosylpyrophosphate, subunit 1, domain 1"/>
    <property type="match status" value="1"/>
</dbReference>
<dbReference type="UniPathway" id="UPA00074">
    <property type="reaction ID" value="UER00124"/>
</dbReference>
<keyword evidence="4 7" id="KW-0808">Transferase</keyword>
<dbReference type="EMBL" id="VXKE01000019">
    <property type="protein sequence ID" value="KAA8708615.1"/>
    <property type="molecule type" value="Genomic_DNA"/>
</dbReference>
<keyword evidence="7 11" id="KW-0411">Iron-sulfur</keyword>
<keyword evidence="3 7" id="KW-0328">Glycosyltransferase</keyword>
<feature type="binding site" evidence="7 10">
    <location>
        <position position="386"/>
    </location>
    <ligand>
        <name>Mg(2+)</name>
        <dbReference type="ChEBI" id="CHEBI:18420"/>
    </ligand>
</feature>
<evidence type="ECO:0000256" key="5">
    <source>
        <dbReference type="ARBA" id="ARBA00022755"/>
    </source>
</evidence>
<dbReference type="SUPFAM" id="SSF53271">
    <property type="entry name" value="PRTase-like"/>
    <property type="match status" value="1"/>
</dbReference>
<dbReference type="Proteomes" id="UP000323707">
    <property type="component" value="Unassembled WGS sequence"/>
</dbReference>
<feature type="binding site" evidence="7 11">
    <location>
        <position position="481"/>
    </location>
    <ligand>
        <name>[4Fe-4S] cluster</name>
        <dbReference type="ChEBI" id="CHEBI:49883"/>
    </ligand>
</feature>
<comment type="cofactor">
    <cofactor evidence="7 10">
        <name>Mg(2+)</name>
        <dbReference type="ChEBI" id="CHEBI:18420"/>
    </cofactor>
    <text evidence="7 10">Binds 1 Mg(2+) ion per subunit.</text>
</comment>
<comment type="similarity">
    <text evidence="2 7 8">In the C-terminal section; belongs to the purine/pyrimidine phosphoribosyltransferase family.</text>
</comment>
<comment type="function">
    <text evidence="7">Catalyzes the formation of phosphoribosylamine from phosphoribosylpyrophosphate (PRPP) and glutamine.</text>
</comment>
<keyword evidence="7 10" id="KW-0460">Magnesium</keyword>
<proteinExistence type="inferred from homology"/>
<accession>A0A5M9QNW6</accession>
<dbReference type="GO" id="GO:0009113">
    <property type="term" value="P:purine nucleobase biosynthetic process"/>
    <property type="evidence" value="ECO:0007669"/>
    <property type="project" value="UniProtKB-UniRule"/>
</dbReference>
<evidence type="ECO:0000256" key="3">
    <source>
        <dbReference type="ARBA" id="ARBA00022676"/>
    </source>
</evidence>
<dbReference type="CDD" id="cd06223">
    <property type="entry name" value="PRTases_typeI"/>
    <property type="match status" value="1"/>
</dbReference>
<feature type="domain" description="Glutamine amidotransferase type-2" evidence="12">
    <location>
        <begin position="34"/>
        <end position="257"/>
    </location>
</feature>
<comment type="cofactor">
    <cofactor evidence="7 11">
        <name>[4Fe-4S] cluster</name>
        <dbReference type="ChEBI" id="CHEBI:49883"/>
    </cofactor>
    <text evidence="7 11">Binds 1 [4Fe-4S] cluster per subunit.</text>
</comment>
<feature type="binding site" evidence="7 11">
    <location>
        <position position="484"/>
    </location>
    <ligand>
        <name>[4Fe-4S] cluster</name>
        <dbReference type="ChEBI" id="CHEBI:49883"/>
    </ligand>
</feature>
<evidence type="ECO:0000256" key="9">
    <source>
        <dbReference type="PIRSR" id="PIRSR000485-1"/>
    </source>
</evidence>
<keyword evidence="6 7" id="KW-0315">Glutamine amidotransferase</keyword>
<evidence type="ECO:0000256" key="11">
    <source>
        <dbReference type="PIRSR" id="PIRSR000485-3"/>
    </source>
</evidence>
<organism evidence="13 14">
    <name type="scientific">Helicobacter canis</name>
    <dbReference type="NCBI Taxonomy" id="29419"/>
    <lineage>
        <taxon>Bacteria</taxon>
        <taxon>Pseudomonadati</taxon>
        <taxon>Campylobacterota</taxon>
        <taxon>Epsilonproteobacteria</taxon>
        <taxon>Campylobacterales</taxon>
        <taxon>Helicobacteraceae</taxon>
        <taxon>Helicobacter</taxon>
    </lineage>
</organism>
<dbReference type="InterPro" id="IPR029057">
    <property type="entry name" value="PRTase-like"/>
</dbReference>
<feature type="binding site" evidence="7 10">
    <location>
        <position position="385"/>
    </location>
    <ligand>
        <name>Mg(2+)</name>
        <dbReference type="ChEBI" id="CHEBI:18420"/>
    </ligand>
</feature>
<dbReference type="PANTHER" id="PTHR11907">
    <property type="entry name" value="AMIDOPHOSPHORIBOSYLTRANSFERASE"/>
    <property type="match status" value="1"/>
</dbReference>
<evidence type="ECO:0000256" key="7">
    <source>
        <dbReference type="HAMAP-Rule" id="MF_01931"/>
    </source>
</evidence>
<dbReference type="InterPro" id="IPR017932">
    <property type="entry name" value="GATase_2_dom"/>
</dbReference>